<dbReference type="SUPFAM" id="SSF52540">
    <property type="entry name" value="P-loop containing nucleoside triphosphate hydrolases"/>
    <property type="match status" value="1"/>
</dbReference>
<keyword evidence="1" id="KW-0547">Nucleotide-binding</keyword>
<proteinExistence type="predicted"/>
<feature type="compositionally biased region" description="Low complexity" evidence="3">
    <location>
        <begin position="61"/>
        <end position="78"/>
    </location>
</feature>
<dbReference type="GO" id="GO:0005737">
    <property type="term" value="C:cytoplasm"/>
    <property type="evidence" value="ECO:0007669"/>
    <property type="project" value="TreeGrafter"/>
</dbReference>
<dbReference type="GO" id="GO:0005524">
    <property type="term" value="F:ATP binding"/>
    <property type="evidence" value="ECO:0007669"/>
    <property type="project" value="UniProtKB-KW"/>
</dbReference>
<dbReference type="GO" id="GO:0034605">
    <property type="term" value="P:cellular response to heat"/>
    <property type="evidence" value="ECO:0007669"/>
    <property type="project" value="TreeGrafter"/>
</dbReference>
<accession>A0A402AF56</accession>
<evidence type="ECO:0000313" key="4">
    <source>
        <dbReference type="EMBL" id="GCE17729.1"/>
    </source>
</evidence>
<dbReference type="RefSeq" id="WP_246035303.1">
    <property type="nucleotide sequence ID" value="NZ_BIFS01000001.1"/>
</dbReference>
<dbReference type="InterPro" id="IPR050130">
    <property type="entry name" value="ClpA_ClpB"/>
</dbReference>
<dbReference type="EMBL" id="BIFS01000001">
    <property type="protein sequence ID" value="GCE17729.1"/>
    <property type="molecule type" value="Genomic_DNA"/>
</dbReference>
<sequence length="171" mass="18774">MKCERCQKNPARVRVEQMFDGRRESHFLCQSCVDEMMNTIGQLGDVDGQGTTGAPFGFSANSNTNTNNNKSGSGNVNTATAERQKKHSKTPTLDQYGRDLTEEAAEGKLDPAAGRFRELKRLITVLGRRQKNNPVLIGEPGVGKTAIVEGWRVRFMPMMCPLLCVANVSSP</sequence>
<dbReference type="Proteomes" id="UP000287188">
    <property type="component" value="Unassembled WGS sequence"/>
</dbReference>
<dbReference type="AlphaFoldDB" id="A0A402AF56"/>
<feature type="region of interest" description="Disordered" evidence="3">
    <location>
        <begin position="54"/>
        <end position="95"/>
    </location>
</feature>
<keyword evidence="5" id="KW-1185">Reference proteome</keyword>
<gene>
    <name evidence="4" type="ORF">KDK_15290</name>
</gene>
<name>A0A402AF56_9CHLR</name>
<comment type="caution">
    <text evidence="4">The sequence shown here is derived from an EMBL/GenBank/DDBJ whole genome shotgun (WGS) entry which is preliminary data.</text>
</comment>
<organism evidence="4 5">
    <name type="scientific">Dictyobacter kobayashii</name>
    <dbReference type="NCBI Taxonomy" id="2014872"/>
    <lineage>
        <taxon>Bacteria</taxon>
        <taxon>Bacillati</taxon>
        <taxon>Chloroflexota</taxon>
        <taxon>Ktedonobacteria</taxon>
        <taxon>Ktedonobacterales</taxon>
        <taxon>Dictyobacteraceae</taxon>
        <taxon>Dictyobacter</taxon>
    </lineage>
</organism>
<dbReference type="GO" id="GO:0016887">
    <property type="term" value="F:ATP hydrolysis activity"/>
    <property type="evidence" value="ECO:0007669"/>
    <property type="project" value="TreeGrafter"/>
</dbReference>
<evidence type="ECO:0000256" key="3">
    <source>
        <dbReference type="SAM" id="MobiDB-lite"/>
    </source>
</evidence>
<reference evidence="5" key="1">
    <citation type="submission" date="2018-12" db="EMBL/GenBank/DDBJ databases">
        <title>Tengunoibacter tsumagoiensis gen. nov., sp. nov., Dictyobacter kobayashii sp. nov., D. alpinus sp. nov., and D. joshuensis sp. nov. and description of Dictyobacteraceae fam. nov. within the order Ktedonobacterales isolated from Tengu-no-mugimeshi.</title>
        <authorList>
            <person name="Wang C.M."/>
            <person name="Zheng Y."/>
            <person name="Sakai Y."/>
            <person name="Toyoda A."/>
            <person name="Minakuchi Y."/>
            <person name="Abe K."/>
            <person name="Yokota A."/>
            <person name="Yabe S."/>
        </authorList>
    </citation>
    <scope>NUCLEOTIDE SEQUENCE [LARGE SCALE GENOMIC DNA]</scope>
    <source>
        <strain evidence="5">Uno11</strain>
    </source>
</reference>
<evidence type="ECO:0000256" key="1">
    <source>
        <dbReference type="ARBA" id="ARBA00022741"/>
    </source>
</evidence>
<dbReference type="Gene3D" id="3.40.50.300">
    <property type="entry name" value="P-loop containing nucleotide triphosphate hydrolases"/>
    <property type="match status" value="1"/>
</dbReference>
<keyword evidence="2" id="KW-0067">ATP-binding</keyword>
<dbReference type="InterPro" id="IPR027417">
    <property type="entry name" value="P-loop_NTPase"/>
</dbReference>
<protein>
    <submittedName>
        <fullName evidence="4">Uncharacterized protein</fullName>
    </submittedName>
</protein>
<evidence type="ECO:0000313" key="5">
    <source>
        <dbReference type="Proteomes" id="UP000287188"/>
    </source>
</evidence>
<dbReference type="PANTHER" id="PTHR11638">
    <property type="entry name" value="ATP-DEPENDENT CLP PROTEASE"/>
    <property type="match status" value="1"/>
</dbReference>
<dbReference type="PANTHER" id="PTHR11638:SF18">
    <property type="entry name" value="HEAT SHOCK PROTEIN 104"/>
    <property type="match status" value="1"/>
</dbReference>
<evidence type="ECO:0000256" key="2">
    <source>
        <dbReference type="ARBA" id="ARBA00022840"/>
    </source>
</evidence>